<accession>A0A934HV62</accession>
<evidence type="ECO:0000313" key="2">
    <source>
        <dbReference type="Proteomes" id="UP000622687"/>
    </source>
</evidence>
<dbReference type="Proteomes" id="UP000622687">
    <property type="component" value="Unassembled WGS sequence"/>
</dbReference>
<dbReference type="EMBL" id="JAEEGB010000035">
    <property type="protein sequence ID" value="MBI6874895.1"/>
    <property type="molecule type" value="Genomic_DNA"/>
</dbReference>
<evidence type="ECO:0000313" key="1">
    <source>
        <dbReference type="EMBL" id="MBI6874895.1"/>
    </source>
</evidence>
<comment type="caution">
    <text evidence="1">The sequence shown here is derived from an EMBL/GenBank/DDBJ whole genome shotgun (WGS) entry which is preliminary data.</text>
</comment>
<gene>
    <name evidence="1" type="ORF">I6U51_19675</name>
</gene>
<dbReference type="RefSeq" id="WP_211144269.1">
    <property type="nucleotide sequence ID" value="NZ_JAEEGB010000035.1"/>
</dbReference>
<protein>
    <submittedName>
        <fullName evidence="1">Uncharacterized protein</fullName>
    </submittedName>
</protein>
<name>A0A934HV62_9CLOT</name>
<organism evidence="1 2">
    <name type="scientific">Clostridium aciditolerans</name>
    <dbReference type="NCBI Taxonomy" id="339861"/>
    <lineage>
        <taxon>Bacteria</taxon>
        <taxon>Bacillati</taxon>
        <taxon>Bacillota</taxon>
        <taxon>Clostridia</taxon>
        <taxon>Eubacteriales</taxon>
        <taxon>Clostridiaceae</taxon>
        <taxon>Clostridium</taxon>
    </lineage>
</organism>
<keyword evidence="2" id="KW-1185">Reference proteome</keyword>
<reference evidence="1" key="1">
    <citation type="submission" date="2020-12" db="EMBL/GenBank/DDBJ databases">
        <title>Clostridium thailandense sp. nov., a novel acetogenic bacterium isolated from peat land soil in Thailand.</title>
        <authorList>
            <person name="Chaikitkaew S."/>
            <person name="Birkeland N.K."/>
        </authorList>
    </citation>
    <scope>NUCLEOTIDE SEQUENCE</scope>
    <source>
        <strain evidence="1">DSM 17425</strain>
    </source>
</reference>
<dbReference type="AlphaFoldDB" id="A0A934HV62"/>
<sequence length="208" mass="24034">MFEGDTSDCTDVISCIMTIIINIVDNAELSLIDMFNPTYIDGEIYGRIIAFLDPDIINADFESDNFIEKLGKVISLTALANMIVCKIINFALYSNDLVDISNEDYDFGIEVNLSACNYIKRKSEDWEWVYNDDIGVSSINFKREVGCKLLDLILDEEIFHLSGVNREIISYKAKIYAIDKEKFEYAKNILRYYDEKEYKVIAIRNKFL</sequence>
<proteinExistence type="predicted"/>